<dbReference type="Gene3D" id="3.20.20.100">
    <property type="entry name" value="NADP-dependent oxidoreductase domain"/>
    <property type="match status" value="1"/>
</dbReference>
<dbReference type="RefSeq" id="WP_103067340.1">
    <property type="nucleotide sequence ID" value="NZ_AZRL01000021.1"/>
</dbReference>
<evidence type="ECO:0000256" key="3">
    <source>
        <dbReference type="ARBA" id="ARBA00023014"/>
    </source>
</evidence>
<evidence type="ECO:0000256" key="2">
    <source>
        <dbReference type="ARBA" id="ARBA00023004"/>
    </source>
</evidence>
<keyword evidence="1" id="KW-0479">Metal-binding</keyword>
<dbReference type="Proteomes" id="UP000236434">
    <property type="component" value="Unassembled WGS sequence"/>
</dbReference>
<dbReference type="PROSITE" id="PS00198">
    <property type="entry name" value="4FE4S_FER_1"/>
    <property type="match status" value="1"/>
</dbReference>
<dbReference type="InterPro" id="IPR053135">
    <property type="entry name" value="AKR2_Oxidoreductase"/>
</dbReference>
<evidence type="ECO:0000259" key="4">
    <source>
        <dbReference type="PROSITE" id="PS51379"/>
    </source>
</evidence>
<dbReference type="AlphaFoldDB" id="A0A2K1NY14"/>
<feature type="domain" description="4Fe-4S ferredoxin-type" evidence="4">
    <location>
        <begin position="340"/>
        <end position="370"/>
    </location>
</feature>
<dbReference type="SUPFAM" id="SSF51430">
    <property type="entry name" value="NAD(P)-linked oxidoreductase"/>
    <property type="match status" value="1"/>
</dbReference>
<accession>A0A2K1NY14</accession>
<gene>
    <name evidence="5" type="ORF">X929_07385</name>
</gene>
<dbReference type="Pfam" id="PF13187">
    <property type="entry name" value="Fer4_9"/>
    <property type="match status" value="1"/>
</dbReference>
<dbReference type="InterPro" id="IPR017896">
    <property type="entry name" value="4Fe4S_Fe-S-bd"/>
</dbReference>
<evidence type="ECO:0000313" key="6">
    <source>
        <dbReference type="Proteomes" id="UP000236434"/>
    </source>
</evidence>
<organism evidence="5 6">
    <name type="scientific">Petrotoga olearia DSM 13574</name>
    <dbReference type="NCBI Taxonomy" id="1122955"/>
    <lineage>
        <taxon>Bacteria</taxon>
        <taxon>Thermotogati</taxon>
        <taxon>Thermotogota</taxon>
        <taxon>Thermotogae</taxon>
        <taxon>Petrotogales</taxon>
        <taxon>Petrotogaceae</taxon>
        <taxon>Petrotoga</taxon>
    </lineage>
</organism>
<dbReference type="CDD" id="cd19096">
    <property type="entry name" value="AKR_Fe-S_oxidoreductase"/>
    <property type="match status" value="1"/>
</dbReference>
<keyword evidence="2" id="KW-0408">Iron</keyword>
<reference evidence="5 6" key="1">
    <citation type="submission" date="2013-12" db="EMBL/GenBank/DDBJ databases">
        <title>Comparative genomics of Petrotoga isolates.</title>
        <authorList>
            <person name="Nesbo C.L."/>
            <person name="Charchuk R."/>
            <person name="Chow K."/>
        </authorList>
    </citation>
    <scope>NUCLEOTIDE SEQUENCE [LARGE SCALE GENOMIC DNA]</scope>
    <source>
        <strain evidence="5 6">DSM 13574</strain>
    </source>
</reference>
<dbReference type="SUPFAM" id="SSF46548">
    <property type="entry name" value="alpha-helical ferredoxin"/>
    <property type="match status" value="1"/>
</dbReference>
<evidence type="ECO:0000256" key="1">
    <source>
        <dbReference type="ARBA" id="ARBA00022723"/>
    </source>
</evidence>
<dbReference type="PANTHER" id="PTHR43312">
    <property type="entry name" value="D-THREO-ALDOSE 1-DEHYDROGENASE"/>
    <property type="match status" value="1"/>
</dbReference>
<evidence type="ECO:0000313" key="5">
    <source>
        <dbReference type="EMBL" id="PNR95425.1"/>
    </source>
</evidence>
<dbReference type="InterPro" id="IPR017900">
    <property type="entry name" value="4Fe4S_Fe_S_CS"/>
</dbReference>
<name>A0A2K1NY14_9BACT</name>
<dbReference type="OrthoDB" id="9773828at2"/>
<comment type="caution">
    <text evidence="5">The sequence shown here is derived from an EMBL/GenBank/DDBJ whole genome shotgun (WGS) entry which is preliminary data.</text>
</comment>
<dbReference type="InterPro" id="IPR036812">
    <property type="entry name" value="NAD(P)_OxRdtase_dom_sf"/>
</dbReference>
<proteinExistence type="predicted"/>
<dbReference type="GO" id="GO:0051536">
    <property type="term" value="F:iron-sulfur cluster binding"/>
    <property type="evidence" value="ECO:0007669"/>
    <property type="project" value="UniProtKB-KW"/>
</dbReference>
<dbReference type="GO" id="GO:0046872">
    <property type="term" value="F:metal ion binding"/>
    <property type="evidence" value="ECO:0007669"/>
    <property type="project" value="UniProtKB-KW"/>
</dbReference>
<sequence>MKYRNFGKYDVKLSALGFGCMRLPILNEDPSKIDEEKATKMLRYAIDNGINYVDNAYPYHQGNSEYFLGKALKDGYREKVYLATKNPVWLVNKYEDFEKYLDEQLKKLDTEYIDMYLLHSLNKERWDKISNLNVLNFLDEAKEKGKIKFAGFSFHDDFKTFKKIVDSYNWDFCQIQYNYLDKHFQAGIAGLKYANRKGLAVVIMEPLRGGKLANKLPQEAVDILSDLDKTKSPAYWALRWVWNHPEVTTVLSGMSTMDQVIENLKAANDSDPNSLSERELKTIEQVRNIYKSKSKIDCTGCNYCVPCKNGIPIPTIFSIYNEGYIFDDLLEAKERYQSLIKQGIDASICEECGDCEEECPQHLPIRLLLKQVKNELT</sequence>
<protein>
    <submittedName>
        <fullName evidence="5">Aldo/keto reductase</fullName>
    </submittedName>
</protein>
<dbReference type="PROSITE" id="PS51379">
    <property type="entry name" value="4FE4S_FER_2"/>
    <property type="match status" value="1"/>
</dbReference>
<dbReference type="InterPro" id="IPR023210">
    <property type="entry name" value="NADP_OxRdtase_dom"/>
</dbReference>
<dbReference type="EMBL" id="AZRL01000021">
    <property type="protein sequence ID" value="PNR95425.1"/>
    <property type="molecule type" value="Genomic_DNA"/>
</dbReference>
<keyword evidence="3" id="KW-0411">Iron-sulfur</keyword>
<dbReference type="PANTHER" id="PTHR43312:SF2">
    <property type="entry name" value="OXIDOREDUCTASE"/>
    <property type="match status" value="1"/>
</dbReference>
<dbReference type="Pfam" id="PF00248">
    <property type="entry name" value="Aldo_ket_red"/>
    <property type="match status" value="1"/>
</dbReference>